<name>A0A4V2F5P2_9FLAO</name>
<dbReference type="Proteomes" id="UP000292262">
    <property type="component" value="Unassembled WGS sequence"/>
</dbReference>
<sequence length="63" mass="7021">MKTIKLLAAILFFSPLFIACEADSVENEDVSLEIIDVFGNEDESDDTTREYGTEDESDDTVRG</sequence>
<organism evidence="3 4">
    <name type="scientific">Aquimarina brevivitae</name>
    <dbReference type="NCBI Taxonomy" id="323412"/>
    <lineage>
        <taxon>Bacteria</taxon>
        <taxon>Pseudomonadati</taxon>
        <taxon>Bacteroidota</taxon>
        <taxon>Flavobacteriia</taxon>
        <taxon>Flavobacteriales</taxon>
        <taxon>Flavobacteriaceae</taxon>
        <taxon>Aquimarina</taxon>
    </lineage>
</organism>
<evidence type="ECO:0000256" key="1">
    <source>
        <dbReference type="SAM" id="MobiDB-lite"/>
    </source>
</evidence>
<dbReference type="PROSITE" id="PS51257">
    <property type="entry name" value="PROKAR_LIPOPROTEIN"/>
    <property type="match status" value="1"/>
</dbReference>
<evidence type="ECO:0000256" key="2">
    <source>
        <dbReference type="SAM" id="SignalP"/>
    </source>
</evidence>
<accession>A0A4V2F5P2</accession>
<keyword evidence="2" id="KW-0732">Signal</keyword>
<evidence type="ECO:0000313" key="3">
    <source>
        <dbReference type="EMBL" id="RZS93509.1"/>
    </source>
</evidence>
<feature type="chain" id="PRO_5020231157" description="Secreted protein" evidence="2">
    <location>
        <begin position="19"/>
        <end position="63"/>
    </location>
</feature>
<dbReference type="EMBL" id="SGXE01000002">
    <property type="protein sequence ID" value="RZS93509.1"/>
    <property type="molecule type" value="Genomic_DNA"/>
</dbReference>
<gene>
    <name evidence="3" type="ORF">EV197_2088</name>
</gene>
<proteinExistence type="predicted"/>
<evidence type="ECO:0000313" key="4">
    <source>
        <dbReference type="Proteomes" id="UP000292262"/>
    </source>
</evidence>
<dbReference type="AlphaFoldDB" id="A0A4V2F5P2"/>
<evidence type="ECO:0008006" key="5">
    <source>
        <dbReference type="Google" id="ProtNLM"/>
    </source>
</evidence>
<dbReference type="OrthoDB" id="1164872at2"/>
<feature type="compositionally biased region" description="Acidic residues" evidence="1">
    <location>
        <begin position="53"/>
        <end position="63"/>
    </location>
</feature>
<feature type="signal peptide" evidence="2">
    <location>
        <begin position="1"/>
        <end position="18"/>
    </location>
</feature>
<dbReference type="RefSeq" id="WP_130286636.1">
    <property type="nucleotide sequence ID" value="NZ_SGXE01000002.1"/>
</dbReference>
<comment type="caution">
    <text evidence="3">The sequence shown here is derived from an EMBL/GenBank/DDBJ whole genome shotgun (WGS) entry which is preliminary data.</text>
</comment>
<keyword evidence="4" id="KW-1185">Reference proteome</keyword>
<feature type="region of interest" description="Disordered" evidence="1">
    <location>
        <begin position="41"/>
        <end position="63"/>
    </location>
</feature>
<protein>
    <recommendedName>
        <fullName evidence="5">Secreted protein</fullName>
    </recommendedName>
</protein>
<reference evidence="3 4" key="1">
    <citation type="submission" date="2019-02" db="EMBL/GenBank/DDBJ databases">
        <title>Genomic Encyclopedia of Type Strains, Phase IV (KMG-IV): sequencing the most valuable type-strain genomes for metagenomic binning, comparative biology and taxonomic classification.</title>
        <authorList>
            <person name="Goeker M."/>
        </authorList>
    </citation>
    <scope>NUCLEOTIDE SEQUENCE [LARGE SCALE GENOMIC DNA]</scope>
    <source>
        <strain evidence="3 4">DSM 17196</strain>
    </source>
</reference>